<dbReference type="Gene3D" id="3.40.50.1440">
    <property type="entry name" value="Tubulin/FtsZ, GTPase domain"/>
    <property type="match status" value="1"/>
</dbReference>
<evidence type="ECO:0000259" key="2">
    <source>
        <dbReference type="PROSITE" id="PS50181"/>
    </source>
</evidence>
<dbReference type="OrthoDB" id="436954at2759"/>
<dbReference type="RefSeq" id="XP_004342173.1">
    <property type="nucleotide sequence ID" value="XM_004342124.1"/>
</dbReference>
<evidence type="ECO:0000313" key="4">
    <source>
        <dbReference type="Proteomes" id="UP000011083"/>
    </source>
</evidence>
<dbReference type="EMBL" id="KB007926">
    <property type="protein sequence ID" value="ELR20063.1"/>
    <property type="molecule type" value="Genomic_DNA"/>
</dbReference>
<name>L8H5S0_ACACF</name>
<accession>L8H5S0</accession>
<dbReference type="VEuPathDB" id="AmoebaDB:ACA1_114420"/>
<dbReference type="InterPro" id="IPR036047">
    <property type="entry name" value="F-box-like_dom_sf"/>
</dbReference>
<feature type="domain" description="F-box" evidence="2">
    <location>
        <begin position="48"/>
        <end position="100"/>
    </location>
</feature>
<dbReference type="InterPro" id="IPR001810">
    <property type="entry name" value="F-box_dom"/>
</dbReference>
<dbReference type="SUPFAM" id="SSF52490">
    <property type="entry name" value="Tubulin nucleotide-binding domain-like"/>
    <property type="match status" value="1"/>
</dbReference>
<dbReference type="Pfam" id="PF12937">
    <property type="entry name" value="F-box-like"/>
    <property type="match status" value="1"/>
</dbReference>
<dbReference type="PROSITE" id="PS50181">
    <property type="entry name" value="FBOX"/>
    <property type="match status" value="1"/>
</dbReference>
<dbReference type="AlphaFoldDB" id="L8H5S0"/>
<feature type="region of interest" description="Disordered" evidence="1">
    <location>
        <begin position="107"/>
        <end position="132"/>
    </location>
</feature>
<dbReference type="KEGG" id="acan:ACA1_114420"/>
<evidence type="ECO:0000313" key="3">
    <source>
        <dbReference type="EMBL" id="ELR20063.1"/>
    </source>
</evidence>
<dbReference type="Proteomes" id="UP000011083">
    <property type="component" value="Unassembled WGS sequence"/>
</dbReference>
<dbReference type="Gene3D" id="1.20.1280.50">
    <property type="match status" value="1"/>
</dbReference>
<protein>
    <recommendedName>
        <fullName evidence="2">F-box domain-containing protein</fullName>
    </recommendedName>
</protein>
<dbReference type="GeneID" id="14920906"/>
<organism evidence="3 4">
    <name type="scientific">Acanthamoeba castellanii (strain ATCC 30010 / Neff)</name>
    <dbReference type="NCBI Taxonomy" id="1257118"/>
    <lineage>
        <taxon>Eukaryota</taxon>
        <taxon>Amoebozoa</taxon>
        <taxon>Discosea</taxon>
        <taxon>Longamoebia</taxon>
        <taxon>Centramoebida</taxon>
        <taxon>Acanthamoebidae</taxon>
        <taxon>Acanthamoeba</taxon>
    </lineage>
</organism>
<keyword evidence="4" id="KW-1185">Reference proteome</keyword>
<proteinExistence type="predicted"/>
<reference evidence="3 4" key="1">
    <citation type="journal article" date="2013" name="Genome Biol.">
        <title>Genome of Acanthamoeba castellanii highlights extensive lateral gene transfer and early evolution of tyrosine kinase signaling.</title>
        <authorList>
            <person name="Clarke M."/>
            <person name="Lohan A.J."/>
            <person name="Liu B."/>
            <person name="Lagkouvardos I."/>
            <person name="Roy S."/>
            <person name="Zafar N."/>
            <person name="Bertelli C."/>
            <person name="Schilde C."/>
            <person name="Kianianmomeni A."/>
            <person name="Burglin T.R."/>
            <person name="Frech C."/>
            <person name="Turcotte B."/>
            <person name="Kopec K.O."/>
            <person name="Synnott J.M."/>
            <person name="Choo C."/>
            <person name="Paponov I."/>
            <person name="Finkler A."/>
            <person name="Soon Heng Tan C."/>
            <person name="Hutchins A.P."/>
            <person name="Weinmeier T."/>
            <person name="Rattei T."/>
            <person name="Chu J.S."/>
            <person name="Gimenez G."/>
            <person name="Irimia M."/>
            <person name="Rigden D.J."/>
            <person name="Fitzpatrick D.A."/>
            <person name="Lorenzo-Morales J."/>
            <person name="Bateman A."/>
            <person name="Chiu C.H."/>
            <person name="Tang P."/>
            <person name="Hegemann P."/>
            <person name="Fromm H."/>
            <person name="Raoult D."/>
            <person name="Greub G."/>
            <person name="Miranda-Saavedra D."/>
            <person name="Chen N."/>
            <person name="Nash P."/>
            <person name="Ginger M.L."/>
            <person name="Horn M."/>
            <person name="Schaap P."/>
            <person name="Caler L."/>
            <person name="Loftus B."/>
        </authorList>
    </citation>
    <scope>NUCLEOTIDE SEQUENCE [LARGE SCALE GENOMIC DNA]</scope>
    <source>
        <strain evidence="3 4">Neff</strain>
    </source>
</reference>
<evidence type="ECO:0000256" key="1">
    <source>
        <dbReference type="SAM" id="MobiDB-lite"/>
    </source>
</evidence>
<sequence>MEERVKRWPECQFFFCSNPGKPARIDGVVGARAPPPESTSASPIVSGFSPVDVIPPEVWALVFEFLTLRDLQRSAALVCRAWRAVATDQCTVARLFWRHYHCDRQRRDRQRPTSRYTDAQLRNRASGASALPSPPEIIHLHFGQAGRFVPRAVLVDRQSMGSVLDTANAKRMRSMICPDNDLMMEGEAVDEQKSRLVEVVRKEMERADFVDGFLMFLQLGEMGQLERQLLLACVEEWPDIVSVAAAVMPPIDSVSDLVCWDVARTLHHMNDCTSMAVLLDGTPRPYDPTTTIAGTYDVLADAFSGATHPLRFGRTAAMRMTTELVPYPFFHLLSLSHVPIVATCSDEPTPPSPSPTCLSGDAPLGHNDSVCHAAFATFHTNPAAGRQKYGEVEAAVRAGARQDKRSSGVELASVLVSRPLARLHGQQRVVDLDDTETLSYLDDMVAQWRDYQSL</sequence>
<dbReference type="STRING" id="1257118.L8H5S0"/>
<gene>
    <name evidence="3" type="ORF">ACA1_114420</name>
</gene>
<dbReference type="SUPFAM" id="SSF81383">
    <property type="entry name" value="F-box domain"/>
    <property type="match status" value="1"/>
</dbReference>
<dbReference type="InterPro" id="IPR036525">
    <property type="entry name" value="Tubulin/FtsZ_GTPase_sf"/>
</dbReference>
<dbReference type="CDD" id="cd09917">
    <property type="entry name" value="F-box_SF"/>
    <property type="match status" value="1"/>
</dbReference>